<gene>
    <name evidence="1" type="ORF">RF679_16295</name>
</gene>
<name>A0ABY9RH58_9BURK</name>
<accession>A0ABY9RH58</accession>
<dbReference type="RefSeq" id="WP_309481687.1">
    <property type="nucleotide sequence ID" value="NZ_CP133720.1"/>
</dbReference>
<evidence type="ECO:0000313" key="1">
    <source>
        <dbReference type="EMBL" id="WMW80194.1"/>
    </source>
</evidence>
<evidence type="ECO:0008006" key="3">
    <source>
        <dbReference type="Google" id="ProtNLM"/>
    </source>
</evidence>
<dbReference type="EMBL" id="CP133720">
    <property type="protein sequence ID" value="WMW80194.1"/>
    <property type="molecule type" value="Genomic_DNA"/>
</dbReference>
<reference evidence="1" key="1">
    <citation type="submission" date="2023-09" db="EMBL/GenBank/DDBJ databases">
        <title>Undibacterium sp. 20NA77.5 isolated from freshwater.</title>
        <authorList>
            <person name="Le V."/>
            <person name="Ko S.-R."/>
            <person name="Ahn C.-Y."/>
            <person name="Oh H.-M."/>
        </authorList>
    </citation>
    <scope>NUCLEOTIDE SEQUENCE</scope>
    <source>
        <strain evidence="1">20NA77.5</strain>
    </source>
</reference>
<sequence length="233" mass="25573">MKKRGFVEKPVPTSSDELNRMNRDRKTTFLSLSPDLAIEQINYHRPKENLVFDTGTVKYIGVNQGEFGGGLYLNEVKADGAPFFRGNIQALIPIDDDLYILSGLSHMMSSHGAIHVIRNFKTPSQPILLTLLPDAPAAALVRVGSGGQKSIVFVGSSSLMEFTPDNRIEIIAFNAFWKLLYPTTVVMQDGAYYIGMRSGIAVVDAGVYTGMRSGIAVVNTDGRPALIRYFVPE</sequence>
<protein>
    <recommendedName>
        <fullName evidence="3">Phosphodiester glycosidase domain-containing protein</fullName>
    </recommendedName>
</protein>
<dbReference type="Proteomes" id="UP001181355">
    <property type="component" value="Chromosome"/>
</dbReference>
<proteinExistence type="predicted"/>
<keyword evidence="2" id="KW-1185">Reference proteome</keyword>
<organism evidence="1 2">
    <name type="scientific">Undibacterium cyanobacteriorum</name>
    <dbReference type="NCBI Taxonomy" id="3073561"/>
    <lineage>
        <taxon>Bacteria</taxon>
        <taxon>Pseudomonadati</taxon>
        <taxon>Pseudomonadota</taxon>
        <taxon>Betaproteobacteria</taxon>
        <taxon>Burkholderiales</taxon>
        <taxon>Oxalobacteraceae</taxon>
        <taxon>Undibacterium</taxon>
    </lineage>
</organism>
<evidence type="ECO:0000313" key="2">
    <source>
        <dbReference type="Proteomes" id="UP001181355"/>
    </source>
</evidence>